<organism evidence="2 3">
    <name type="scientific">Corchorus capsularis</name>
    <name type="common">Jute</name>
    <dbReference type="NCBI Taxonomy" id="210143"/>
    <lineage>
        <taxon>Eukaryota</taxon>
        <taxon>Viridiplantae</taxon>
        <taxon>Streptophyta</taxon>
        <taxon>Embryophyta</taxon>
        <taxon>Tracheophyta</taxon>
        <taxon>Spermatophyta</taxon>
        <taxon>Magnoliopsida</taxon>
        <taxon>eudicotyledons</taxon>
        <taxon>Gunneridae</taxon>
        <taxon>Pentapetalae</taxon>
        <taxon>rosids</taxon>
        <taxon>malvids</taxon>
        <taxon>Malvales</taxon>
        <taxon>Malvaceae</taxon>
        <taxon>Grewioideae</taxon>
        <taxon>Apeibeae</taxon>
        <taxon>Corchorus</taxon>
    </lineage>
</organism>
<evidence type="ECO:0000313" key="3">
    <source>
        <dbReference type="Proteomes" id="UP000188268"/>
    </source>
</evidence>
<comment type="caution">
    <text evidence="2">The sequence shown here is derived from an EMBL/GenBank/DDBJ whole genome shotgun (WGS) entry which is preliminary data.</text>
</comment>
<dbReference type="EMBL" id="AWWV01012235">
    <property type="protein sequence ID" value="OMO68167.1"/>
    <property type="molecule type" value="Genomic_DNA"/>
</dbReference>
<dbReference type="AlphaFoldDB" id="A0A1R3HCU8"/>
<sequence>MAYACLSPIRRKRKMKKTEKLQTAEEEEEEHCERGREENGCTVEREK</sequence>
<proteinExistence type="predicted"/>
<evidence type="ECO:0000313" key="2">
    <source>
        <dbReference type="EMBL" id="OMO68167.1"/>
    </source>
</evidence>
<dbReference type="Gramene" id="OMO68167">
    <property type="protein sequence ID" value="OMO68167"/>
    <property type="gene ID" value="CCACVL1_20048"/>
</dbReference>
<accession>A0A1R3HCU8</accession>
<gene>
    <name evidence="2" type="ORF">CCACVL1_20048</name>
</gene>
<feature type="region of interest" description="Disordered" evidence="1">
    <location>
        <begin position="1"/>
        <end position="47"/>
    </location>
</feature>
<name>A0A1R3HCU8_COCAP</name>
<protein>
    <submittedName>
        <fullName evidence="2">Uncharacterized protein</fullName>
    </submittedName>
</protein>
<evidence type="ECO:0000256" key="1">
    <source>
        <dbReference type="SAM" id="MobiDB-lite"/>
    </source>
</evidence>
<feature type="compositionally biased region" description="Basic and acidic residues" evidence="1">
    <location>
        <begin position="31"/>
        <end position="47"/>
    </location>
</feature>
<keyword evidence="3" id="KW-1185">Reference proteome</keyword>
<dbReference type="Proteomes" id="UP000188268">
    <property type="component" value="Unassembled WGS sequence"/>
</dbReference>
<reference evidence="2 3" key="1">
    <citation type="submission" date="2013-09" db="EMBL/GenBank/DDBJ databases">
        <title>Corchorus capsularis genome sequencing.</title>
        <authorList>
            <person name="Alam M."/>
            <person name="Haque M.S."/>
            <person name="Islam M.S."/>
            <person name="Emdad E.M."/>
            <person name="Islam M.M."/>
            <person name="Ahmed B."/>
            <person name="Halim A."/>
            <person name="Hossen Q.M.M."/>
            <person name="Hossain M.Z."/>
            <person name="Ahmed R."/>
            <person name="Khan M.M."/>
            <person name="Islam R."/>
            <person name="Rashid M.M."/>
            <person name="Khan S.A."/>
            <person name="Rahman M.S."/>
            <person name="Alam M."/>
        </authorList>
    </citation>
    <scope>NUCLEOTIDE SEQUENCE [LARGE SCALE GENOMIC DNA]</scope>
    <source>
        <strain evidence="3">cv. CVL-1</strain>
        <tissue evidence="2">Whole seedling</tissue>
    </source>
</reference>